<dbReference type="OrthoDB" id="9775090at2"/>
<evidence type="ECO:0000256" key="5">
    <source>
        <dbReference type="ARBA" id="ARBA00023002"/>
    </source>
</evidence>
<organism evidence="10 11">
    <name type="scientific">Brevundimonas naejangsanensis</name>
    <dbReference type="NCBI Taxonomy" id="588932"/>
    <lineage>
        <taxon>Bacteria</taxon>
        <taxon>Pseudomonadati</taxon>
        <taxon>Pseudomonadota</taxon>
        <taxon>Alphaproteobacteria</taxon>
        <taxon>Caulobacterales</taxon>
        <taxon>Caulobacteraceae</taxon>
        <taxon>Brevundimonas</taxon>
    </lineage>
</organism>
<name>A0A494RC63_9CAUL</name>
<dbReference type="PANTHER" id="PTHR43884:SF12">
    <property type="entry name" value="ISOVALERYL-COA DEHYDROGENASE, MITOCHONDRIAL-RELATED"/>
    <property type="match status" value="1"/>
</dbReference>
<evidence type="ECO:0000313" key="10">
    <source>
        <dbReference type="EMBL" id="AYG93907.1"/>
    </source>
</evidence>
<keyword evidence="11" id="KW-1185">Reference proteome</keyword>
<dbReference type="InterPro" id="IPR037069">
    <property type="entry name" value="AcylCoA_DH/ox_N_sf"/>
</dbReference>
<dbReference type="Proteomes" id="UP000276984">
    <property type="component" value="Chromosome"/>
</dbReference>
<dbReference type="SUPFAM" id="SSF47203">
    <property type="entry name" value="Acyl-CoA dehydrogenase C-terminal domain-like"/>
    <property type="match status" value="1"/>
</dbReference>
<dbReference type="InterPro" id="IPR009100">
    <property type="entry name" value="AcylCoA_DH/oxidase_NM_dom_sf"/>
</dbReference>
<dbReference type="GO" id="GO:0003995">
    <property type="term" value="F:acyl-CoA dehydrogenase activity"/>
    <property type="evidence" value="ECO:0007669"/>
    <property type="project" value="TreeGrafter"/>
</dbReference>
<evidence type="ECO:0000313" key="11">
    <source>
        <dbReference type="Proteomes" id="UP000276984"/>
    </source>
</evidence>
<dbReference type="Gene3D" id="1.10.540.10">
    <property type="entry name" value="Acyl-CoA dehydrogenase/oxidase, N-terminal domain"/>
    <property type="match status" value="1"/>
</dbReference>
<dbReference type="InterPro" id="IPR013786">
    <property type="entry name" value="AcylCoA_DH/ox_N"/>
</dbReference>
<evidence type="ECO:0000256" key="1">
    <source>
        <dbReference type="ARBA" id="ARBA00001974"/>
    </source>
</evidence>
<gene>
    <name evidence="10" type="ORF">D8I30_00940</name>
</gene>
<sequence>MSAHSGPSPYTQEDVDLFREGLSKFLDAECPPEKIEAWSRNKIVEREMWTKGAEFGLLGLSVPEEYGGMGADFRHERVVIEEFGARGMEGWGVPLHNMIVAPYLIAFGTEEQKQKWLPGVVSGEIVLAIAMTEPGTGSDLQGIRTRARLEGDEWVLNGQKTFISNGQTADLILVVCRTSDNGSRGISLIAVEGDRAGFVRGRNLDKMGRAAQDTSELFFEDVRVPASNLVGGIEGKGFGQLMQMLPQERLGIAAMGLAILERALKLTVDYTRERQAFGKTLMEFQNTQFTLADIKAKAVIARSFIDSCTEKLIRGELDAATASIAKLWITETELEGVNKCLQLFGGYGYMNEYPIAQLYKDARIDTIHGGTSEVMKMLIARTL</sequence>
<evidence type="ECO:0000256" key="4">
    <source>
        <dbReference type="ARBA" id="ARBA00022827"/>
    </source>
</evidence>
<comment type="cofactor">
    <cofactor evidence="1 6">
        <name>FAD</name>
        <dbReference type="ChEBI" id="CHEBI:57692"/>
    </cofactor>
</comment>
<feature type="domain" description="Acyl-CoA dehydrogenase/oxidase N-terminal" evidence="9">
    <location>
        <begin position="13"/>
        <end position="124"/>
    </location>
</feature>
<dbReference type="Gene3D" id="2.40.110.10">
    <property type="entry name" value="Butyryl-CoA Dehydrogenase, subunit A, domain 2"/>
    <property type="match status" value="1"/>
</dbReference>
<dbReference type="InterPro" id="IPR009075">
    <property type="entry name" value="AcylCo_DH/oxidase_C"/>
</dbReference>
<evidence type="ECO:0000259" key="9">
    <source>
        <dbReference type="Pfam" id="PF02771"/>
    </source>
</evidence>
<evidence type="ECO:0000256" key="2">
    <source>
        <dbReference type="ARBA" id="ARBA00009347"/>
    </source>
</evidence>
<dbReference type="Pfam" id="PF02770">
    <property type="entry name" value="Acyl-CoA_dh_M"/>
    <property type="match status" value="1"/>
</dbReference>
<feature type="domain" description="Acyl-CoA dehydrogenase/oxidase C-terminal" evidence="7">
    <location>
        <begin position="235"/>
        <end position="382"/>
    </location>
</feature>
<keyword evidence="3 6" id="KW-0285">Flavoprotein</keyword>
<dbReference type="GO" id="GO:0050660">
    <property type="term" value="F:flavin adenine dinucleotide binding"/>
    <property type="evidence" value="ECO:0007669"/>
    <property type="project" value="InterPro"/>
</dbReference>
<evidence type="ECO:0000259" key="8">
    <source>
        <dbReference type="Pfam" id="PF02770"/>
    </source>
</evidence>
<dbReference type="FunFam" id="2.40.110.10:FF:000002">
    <property type="entry name" value="Acyl-CoA dehydrogenase fadE12"/>
    <property type="match status" value="1"/>
</dbReference>
<proteinExistence type="inferred from homology"/>
<dbReference type="PANTHER" id="PTHR43884">
    <property type="entry name" value="ACYL-COA DEHYDROGENASE"/>
    <property type="match status" value="1"/>
</dbReference>
<dbReference type="Pfam" id="PF02771">
    <property type="entry name" value="Acyl-CoA_dh_N"/>
    <property type="match status" value="1"/>
</dbReference>
<accession>A0A494RC63</accession>
<dbReference type="AlphaFoldDB" id="A0A494RC63"/>
<dbReference type="InterPro" id="IPR036250">
    <property type="entry name" value="AcylCo_DH-like_C"/>
</dbReference>
<keyword evidence="5 6" id="KW-0560">Oxidoreductase</keyword>
<evidence type="ECO:0000259" key="7">
    <source>
        <dbReference type="Pfam" id="PF00441"/>
    </source>
</evidence>
<dbReference type="EMBL" id="CP032707">
    <property type="protein sequence ID" value="AYG93907.1"/>
    <property type="molecule type" value="Genomic_DNA"/>
</dbReference>
<dbReference type="Pfam" id="PF00441">
    <property type="entry name" value="Acyl-CoA_dh_1"/>
    <property type="match status" value="1"/>
</dbReference>
<comment type="similarity">
    <text evidence="2 6">Belongs to the acyl-CoA dehydrogenase family.</text>
</comment>
<dbReference type="InterPro" id="IPR046373">
    <property type="entry name" value="Acyl-CoA_Oxase/DH_mid-dom_sf"/>
</dbReference>
<evidence type="ECO:0000256" key="6">
    <source>
        <dbReference type="RuleBase" id="RU362125"/>
    </source>
</evidence>
<evidence type="ECO:0000256" key="3">
    <source>
        <dbReference type="ARBA" id="ARBA00022630"/>
    </source>
</evidence>
<dbReference type="RefSeq" id="WP_121481067.1">
    <property type="nucleotide sequence ID" value="NZ_CP032707.1"/>
</dbReference>
<reference evidence="10 11" key="1">
    <citation type="submission" date="2018-10" db="EMBL/GenBank/DDBJ databases">
        <title>Complete genome sequence of Brevundimonas naejangsanensis BRV3.</title>
        <authorList>
            <person name="Berrios L."/>
            <person name="Ely B."/>
        </authorList>
    </citation>
    <scope>NUCLEOTIDE SEQUENCE [LARGE SCALE GENOMIC DNA]</scope>
    <source>
        <strain evidence="10 11">BRV3</strain>
    </source>
</reference>
<dbReference type="FunFam" id="1.20.140.10:FF:000001">
    <property type="entry name" value="Acyl-CoA dehydrogenase"/>
    <property type="match status" value="1"/>
</dbReference>
<protein>
    <submittedName>
        <fullName evidence="10">Acyl-CoA dehydrogenase</fullName>
    </submittedName>
</protein>
<dbReference type="InterPro" id="IPR006091">
    <property type="entry name" value="Acyl-CoA_Oxase/DH_mid-dom"/>
</dbReference>
<dbReference type="SUPFAM" id="SSF56645">
    <property type="entry name" value="Acyl-CoA dehydrogenase NM domain-like"/>
    <property type="match status" value="1"/>
</dbReference>
<dbReference type="PIRSF" id="PIRSF016578">
    <property type="entry name" value="HsaA"/>
    <property type="match status" value="1"/>
</dbReference>
<keyword evidence="4 6" id="KW-0274">FAD</keyword>
<feature type="domain" description="Acyl-CoA oxidase/dehydrogenase middle" evidence="8">
    <location>
        <begin position="128"/>
        <end position="222"/>
    </location>
</feature>
<dbReference type="Gene3D" id="1.20.140.10">
    <property type="entry name" value="Butyryl-CoA Dehydrogenase, subunit A, domain 3"/>
    <property type="match status" value="1"/>
</dbReference>